<evidence type="ECO:0000313" key="3">
    <source>
        <dbReference type="Proteomes" id="UP000005426"/>
    </source>
</evidence>
<organism evidence="2 3">
    <name type="scientific">Hypocrea atroviridis (strain ATCC 20476 / IMI 206040)</name>
    <name type="common">Trichoderma atroviride</name>
    <dbReference type="NCBI Taxonomy" id="452589"/>
    <lineage>
        <taxon>Eukaryota</taxon>
        <taxon>Fungi</taxon>
        <taxon>Dikarya</taxon>
        <taxon>Ascomycota</taxon>
        <taxon>Pezizomycotina</taxon>
        <taxon>Sordariomycetes</taxon>
        <taxon>Hypocreomycetidae</taxon>
        <taxon>Hypocreales</taxon>
        <taxon>Hypocreaceae</taxon>
        <taxon>Trichoderma</taxon>
    </lineage>
</organism>
<dbReference type="InterPro" id="IPR035959">
    <property type="entry name" value="RutC-like_sf"/>
</dbReference>
<dbReference type="InterPro" id="IPR006175">
    <property type="entry name" value="YjgF/YER057c/UK114"/>
</dbReference>
<dbReference type="Proteomes" id="UP000005426">
    <property type="component" value="Unassembled WGS sequence"/>
</dbReference>
<reference evidence="2 3" key="1">
    <citation type="journal article" date="2011" name="Genome Biol.">
        <title>Comparative genome sequence analysis underscores mycoparasitism as the ancestral life style of Trichoderma.</title>
        <authorList>
            <person name="Kubicek C.P."/>
            <person name="Herrera-Estrella A."/>
            <person name="Seidl-Seiboth V."/>
            <person name="Martinez D.A."/>
            <person name="Druzhinina I.S."/>
            <person name="Thon M."/>
            <person name="Zeilinger S."/>
            <person name="Casas-Flores S."/>
            <person name="Horwitz B.A."/>
            <person name="Mukherjee P.K."/>
            <person name="Mukherjee M."/>
            <person name="Kredics L."/>
            <person name="Alcaraz L.D."/>
            <person name="Aerts A."/>
            <person name="Antal Z."/>
            <person name="Atanasova L."/>
            <person name="Cervantes-Badillo M.G."/>
            <person name="Challacombe J."/>
            <person name="Chertkov O."/>
            <person name="McCluskey K."/>
            <person name="Coulpier F."/>
            <person name="Deshpande N."/>
            <person name="von Doehren H."/>
            <person name="Ebbole D.J."/>
            <person name="Esquivel-Naranjo E.U."/>
            <person name="Fekete E."/>
            <person name="Flipphi M."/>
            <person name="Glaser F."/>
            <person name="Gomez-Rodriguez E.Y."/>
            <person name="Gruber S."/>
            <person name="Han C."/>
            <person name="Henrissat B."/>
            <person name="Hermosa R."/>
            <person name="Hernandez-Onate M."/>
            <person name="Karaffa L."/>
            <person name="Kosti I."/>
            <person name="Le Crom S."/>
            <person name="Lindquist E."/>
            <person name="Lucas S."/>
            <person name="Luebeck M."/>
            <person name="Luebeck P.S."/>
            <person name="Margeot A."/>
            <person name="Metz B."/>
            <person name="Misra M."/>
            <person name="Nevalainen H."/>
            <person name="Omann M."/>
            <person name="Packer N."/>
            <person name="Perrone G."/>
            <person name="Uresti-Rivera E.E."/>
            <person name="Salamov A."/>
            <person name="Schmoll M."/>
            <person name="Seiboth B."/>
            <person name="Shapiro H."/>
            <person name="Sukno S."/>
            <person name="Tamayo-Ramos J.A."/>
            <person name="Tisch D."/>
            <person name="Wiest A."/>
            <person name="Wilkinson H.H."/>
            <person name="Zhang M."/>
            <person name="Coutinho P.M."/>
            <person name="Kenerley C.M."/>
            <person name="Monte E."/>
            <person name="Baker S.E."/>
            <person name="Grigoriev I.V."/>
        </authorList>
    </citation>
    <scope>NUCLEOTIDE SEQUENCE [LARGE SCALE GENOMIC DNA]</scope>
    <source>
        <strain evidence="3">ATCC 20476 / IMI 206040</strain>
    </source>
</reference>
<gene>
    <name evidence="2" type="ORF">TRIATDRAFT_261121</name>
</gene>
<evidence type="ECO:0000256" key="1">
    <source>
        <dbReference type="ARBA" id="ARBA00010552"/>
    </source>
</evidence>
<comment type="similarity">
    <text evidence="1">Belongs to the RutC family.</text>
</comment>
<dbReference type="GO" id="GO:0005829">
    <property type="term" value="C:cytosol"/>
    <property type="evidence" value="ECO:0007669"/>
    <property type="project" value="TreeGrafter"/>
</dbReference>
<dbReference type="OMA" id="PAKFSHG"/>
<evidence type="ECO:0000313" key="2">
    <source>
        <dbReference type="EMBL" id="EHK50397.1"/>
    </source>
</evidence>
<dbReference type="GO" id="GO:0019239">
    <property type="term" value="F:deaminase activity"/>
    <property type="evidence" value="ECO:0007669"/>
    <property type="project" value="TreeGrafter"/>
</dbReference>
<dbReference type="AlphaFoldDB" id="G9NGI6"/>
<comment type="caution">
    <text evidence="2">The sequence shown here is derived from an EMBL/GenBank/DDBJ whole genome shotgun (WGS) entry which is preliminary data.</text>
</comment>
<dbReference type="HOGENOM" id="CLU_100715_7_2_1"/>
<dbReference type="PANTHER" id="PTHR11803:SF58">
    <property type="entry name" value="PROTEIN HMF1-RELATED"/>
    <property type="match status" value="1"/>
</dbReference>
<dbReference type="EMBL" id="ABDG02000014">
    <property type="protein sequence ID" value="EHK50397.1"/>
    <property type="molecule type" value="Genomic_DNA"/>
</dbReference>
<dbReference type="SUPFAM" id="SSF55298">
    <property type="entry name" value="YjgF-like"/>
    <property type="match status" value="1"/>
</dbReference>
<dbReference type="Pfam" id="PF01042">
    <property type="entry name" value="Ribonuc_L-PSP"/>
    <property type="match status" value="1"/>
</dbReference>
<dbReference type="FunFam" id="3.30.1330.40:FF:000001">
    <property type="entry name" value="L-PSP family endoribonuclease"/>
    <property type="match status" value="1"/>
</dbReference>
<keyword evidence="3" id="KW-1185">Reference proteome</keyword>
<dbReference type="STRING" id="452589.G9NGI6"/>
<dbReference type="InterPro" id="IPR019897">
    <property type="entry name" value="RidA_CS"/>
</dbReference>
<proteinExistence type="inferred from homology"/>
<name>G9NGI6_HYPAI</name>
<dbReference type="NCBIfam" id="TIGR00004">
    <property type="entry name" value="Rid family detoxifying hydrolase"/>
    <property type="match status" value="1"/>
</dbReference>
<dbReference type="OrthoDB" id="309640at2759"/>
<dbReference type="CDD" id="cd00448">
    <property type="entry name" value="YjgF_YER057c_UK114_family"/>
    <property type="match status" value="1"/>
</dbReference>
<dbReference type="GO" id="GO:0005739">
    <property type="term" value="C:mitochondrion"/>
    <property type="evidence" value="ECO:0007669"/>
    <property type="project" value="UniProtKB-ARBA"/>
</dbReference>
<protein>
    <submittedName>
        <fullName evidence="2">Uncharacterized protein</fullName>
    </submittedName>
</protein>
<dbReference type="Gene3D" id="3.30.1330.40">
    <property type="entry name" value="RutC-like"/>
    <property type="match status" value="1"/>
</dbReference>
<dbReference type="PROSITE" id="PS01094">
    <property type="entry name" value="UPF0076"/>
    <property type="match status" value="1"/>
</dbReference>
<sequence length="111" mass="11955">MYSPSALSIKTPSAIYCSGQVHLTSDGVLIDGSIAEKTRKCCENIEAILKAADSSLSNVVKTTVFISDVGYFAEMNAEYEKWFSHKPARSCVVVKGLPLNASVEIEVIALP</sequence>
<dbReference type="InterPro" id="IPR006056">
    <property type="entry name" value="RidA"/>
</dbReference>
<dbReference type="eggNOG" id="KOG2317">
    <property type="taxonomic scope" value="Eukaryota"/>
</dbReference>
<accession>G9NGI6</accession>
<dbReference type="PANTHER" id="PTHR11803">
    <property type="entry name" value="2-IMINOBUTANOATE/2-IMINOPROPANOATE DEAMINASE RIDA"/>
    <property type="match status" value="1"/>
</dbReference>